<reference evidence="2" key="3">
    <citation type="submission" date="2022-01" db="UniProtKB">
        <authorList>
            <consortium name="EnsemblPlants"/>
        </authorList>
    </citation>
    <scope>IDENTIFICATION</scope>
    <source>
        <strain evidence="2">subsp. vulgare</strain>
    </source>
</reference>
<evidence type="ECO:0000313" key="3">
    <source>
        <dbReference type="Proteomes" id="UP000011116"/>
    </source>
</evidence>
<evidence type="ECO:0000259" key="1">
    <source>
        <dbReference type="Pfam" id="PF10536"/>
    </source>
</evidence>
<protein>
    <recommendedName>
        <fullName evidence="1">Aminotransferase-like plant mobile domain-containing protein</fullName>
    </recommendedName>
</protein>
<dbReference type="PANTHER" id="PTHR46033:SF87">
    <property type="entry name" value="AMINOTRANSFERASE-LIKE PLANT MOBILE DOMAIN-CONTAINING PROTEIN"/>
    <property type="match status" value="1"/>
</dbReference>
<sequence>MVWLLNDAYDVEHRAYLMSEKRMKLIPLTIPSRGASIVMSYDELYTPYIEMTWLLPFIQLVSRSTPNLNAAAISALTDRWRPETHSFHLRTREMTLTLQDFSMITALSIEGKHVCMSTDSEGWRQQMKVLIGMSPPEPEVEDGEKKDRVPAGAPFTWIVANFAHCPQDTNDDVIQTYSRMYM</sequence>
<proteinExistence type="predicted"/>
<dbReference type="Gramene" id="HORVU.MOREX.r2.3HG0205090.1">
    <property type="protein sequence ID" value="HORVU.MOREX.r2.3HG0205090.1"/>
    <property type="gene ID" value="HORVU.MOREX.r2.3HG0205090"/>
</dbReference>
<reference evidence="3" key="1">
    <citation type="journal article" date="2012" name="Nature">
        <title>A physical, genetic and functional sequence assembly of the barley genome.</title>
        <authorList>
            <consortium name="The International Barley Genome Sequencing Consortium"/>
            <person name="Mayer K.F."/>
            <person name="Waugh R."/>
            <person name="Brown J.W."/>
            <person name="Schulman A."/>
            <person name="Langridge P."/>
            <person name="Platzer M."/>
            <person name="Fincher G.B."/>
            <person name="Muehlbauer G.J."/>
            <person name="Sato K."/>
            <person name="Close T.J."/>
            <person name="Wise R.P."/>
            <person name="Stein N."/>
        </authorList>
    </citation>
    <scope>NUCLEOTIDE SEQUENCE [LARGE SCALE GENOMIC DNA]</scope>
    <source>
        <strain evidence="3">cv. Morex</strain>
    </source>
</reference>
<dbReference type="AlphaFoldDB" id="A0A8I6XCJ6"/>
<dbReference type="GO" id="GO:0010073">
    <property type="term" value="P:meristem maintenance"/>
    <property type="evidence" value="ECO:0007669"/>
    <property type="project" value="InterPro"/>
</dbReference>
<dbReference type="PANTHER" id="PTHR46033">
    <property type="entry name" value="PROTEIN MAIN-LIKE 2"/>
    <property type="match status" value="1"/>
</dbReference>
<dbReference type="InterPro" id="IPR019557">
    <property type="entry name" value="AminoTfrase-like_pln_mobile"/>
</dbReference>
<evidence type="ECO:0000313" key="2">
    <source>
        <dbReference type="EnsemblPlants" id="HORVU.MOREX.r3.3HG0247000.1"/>
    </source>
</evidence>
<accession>A0A8I6XCJ6</accession>
<dbReference type="EnsemblPlants" id="HORVU.MOREX.r3.3HG0247000.1">
    <property type="protein sequence ID" value="HORVU.MOREX.r3.3HG0247000.1"/>
    <property type="gene ID" value="HORVU.MOREX.r3.3HG0247000"/>
</dbReference>
<dbReference type="Proteomes" id="UP000011116">
    <property type="component" value="Chromosome 3H"/>
</dbReference>
<dbReference type="InterPro" id="IPR044824">
    <property type="entry name" value="MAIN-like"/>
</dbReference>
<feature type="domain" description="Aminotransferase-like plant mobile" evidence="1">
    <location>
        <begin position="59"/>
        <end position="138"/>
    </location>
</feature>
<dbReference type="Pfam" id="PF10536">
    <property type="entry name" value="PMD"/>
    <property type="match status" value="1"/>
</dbReference>
<dbReference type="Gramene" id="HORVU.MOREX.r3.3HG0247000.1">
    <property type="protein sequence ID" value="HORVU.MOREX.r3.3HG0247000.1"/>
    <property type="gene ID" value="HORVU.MOREX.r3.3HG0247000"/>
</dbReference>
<gene>
    <name evidence="2" type="primary">LOC123439652</name>
</gene>
<reference evidence="2" key="2">
    <citation type="submission" date="2020-10" db="EMBL/GenBank/DDBJ databases">
        <authorList>
            <person name="Scholz U."/>
            <person name="Mascher M."/>
            <person name="Fiebig A."/>
        </authorList>
    </citation>
    <scope>NUCLEOTIDE SEQUENCE [LARGE SCALE GENOMIC DNA]</scope>
    <source>
        <strain evidence="2">cv. Morex</strain>
    </source>
</reference>
<keyword evidence="3" id="KW-1185">Reference proteome</keyword>
<name>A0A8I6XCJ6_HORVV</name>
<organism evidence="2 3">
    <name type="scientific">Hordeum vulgare subsp. vulgare</name>
    <name type="common">Domesticated barley</name>
    <dbReference type="NCBI Taxonomy" id="112509"/>
    <lineage>
        <taxon>Eukaryota</taxon>
        <taxon>Viridiplantae</taxon>
        <taxon>Streptophyta</taxon>
        <taxon>Embryophyta</taxon>
        <taxon>Tracheophyta</taxon>
        <taxon>Spermatophyta</taxon>
        <taxon>Magnoliopsida</taxon>
        <taxon>Liliopsida</taxon>
        <taxon>Poales</taxon>
        <taxon>Poaceae</taxon>
        <taxon>BOP clade</taxon>
        <taxon>Pooideae</taxon>
        <taxon>Triticodae</taxon>
        <taxon>Triticeae</taxon>
        <taxon>Hordeinae</taxon>
        <taxon>Hordeum</taxon>
    </lineage>
</organism>